<dbReference type="AlphaFoldDB" id="A0A1I2IXP5"/>
<evidence type="ECO:0000256" key="4">
    <source>
        <dbReference type="SAM" id="SignalP"/>
    </source>
</evidence>
<feature type="signal peptide" evidence="4">
    <location>
        <begin position="1"/>
        <end position="21"/>
    </location>
</feature>
<dbReference type="Proteomes" id="UP000199400">
    <property type="component" value="Unassembled WGS sequence"/>
</dbReference>
<dbReference type="InterPro" id="IPR011448">
    <property type="entry name" value="DUF1554"/>
</dbReference>
<keyword evidence="7" id="KW-1185">Reference proteome</keyword>
<dbReference type="RefSeq" id="WP_096325677.1">
    <property type="nucleotide sequence ID" value="NZ_FOMX01000083.1"/>
</dbReference>
<organism evidence="6 7">
    <name type="scientific">Nannocystis exedens</name>
    <dbReference type="NCBI Taxonomy" id="54"/>
    <lineage>
        <taxon>Bacteria</taxon>
        <taxon>Pseudomonadati</taxon>
        <taxon>Myxococcota</taxon>
        <taxon>Polyangia</taxon>
        <taxon>Nannocystales</taxon>
        <taxon>Nannocystaceae</taxon>
        <taxon>Nannocystis</taxon>
    </lineage>
</organism>
<keyword evidence="1 4" id="KW-0732">Signal</keyword>
<feature type="domain" description="DUF1554" evidence="5">
    <location>
        <begin position="436"/>
        <end position="555"/>
    </location>
</feature>
<protein>
    <submittedName>
        <fullName evidence="6">Myxococcus cysteine-rich repeat-containing protein</fullName>
    </submittedName>
</protein>
<dbReference type="Gene3D" id="3.10.100.10">
    <property type="entry name" value="Mannose-Binding Protein A, subunit A"/>
    <property type="match status" value="1"/>
</dbReference>
<dbReference type="SUPFAM" id="SSF56436">
    <property type="entry name" value="C-type lectin-like"/>
    <property type="match status" value="1"/>
</dbReference>
<keyword evidence="2" id="KW-0677">Repeat</keyword>
<dbReference type="EMBL" id="FOMX01000083">
    <property type="protein sequence ID" value="SFF45456.1"/>
    <property type="molecule type" value="Genomic_DNA"/>
</dbReference>
<dbReference type="InterPro" id="IPR011936">
    <property type="entry name" value="Myxo_disulph_rpt"/>
</dbReference>
<evidence type="ECO:0000256" key="2">
    <source>
        <dbReference type="ARBA" id="ARBA00022737"/>
    </source>
</evidence>
<evidence type="ECO:0000259" key="5">
    <source>
        <dbReference type="Pfam" id="PF07588"/>
    </source>
</evidence>
<evidence type="ECO:0000256" key="3">
    <source>
        <dbReference type="ARBA" id="ARBA00023157"/>
    </source>
</evidence>
<dbReference type="STRING" id="54.SAMN02745121_08959"/>
<name>A0A1I2IXP5_9BACT</name>
<sequence length="581" mass="59571">MMMNTKKLPCVVPWLFASALAAGCDSTVDITVNVNGLAGGCGDGILGPGEQCDDGEANGPDAACRSNCAVNTCGDGDHGPDEECDDGPDNAAGAACKVDCTLQVCGDGDLGADEECDEGDDNGEAAACTPECTLQVCGDGFVGAMEGCDDGDDDDLDECSNECVPASCGDGVVQVGEACDDGNASDTDACTSSCTVAACGDGFVQAGEACDDGPANSDHGDCTLTCMVATCGDGLVHDEGESGWETCDDGPLNGDDQACLGHCMLNVCGDGYQAYFEECDDYDTMGGDGCSATCTAEWCGNEVVDVGEECDDGLTEGADDGCNQVCMFPTCGDGFVQPSLGEECDQGSWANDNSGYCTLACKEFFCGDGFVRPGFEECDLGPDNGPGQPCDVDCTGAVCGDGVVAPGEDCDDGDTEQNGLCNADCTWPHRVFVTSTTYNGNLGGLAGAQAKCQARADAADLGGTWDAWIGTASSTPLDRFPLVSERYVRLDGVEVATSTADLFTGTLTAAIRVNEFGQSVASGYAWTGVKADGTAQSSTCQNWTSNSVYGFAGRLDYTNGGWTNQTSTDCSFGLRLYCFEQ</sequence>
<dbReference type="Pfam" id="PF07588">
    <property type="entry name" value="DUF1554"/>
    <property type="match status" value="1"/>
</dbReference>
<feature type="chain" id="PRO_5011710177" evidence="4">
    <location>
        <begin position="22"/>
        <end position="581"/>
    </location>
</feature>
<evidence type="ECO:0000313" key="6">
    <source>
        <dbReference type="EMBL" id="SFF45456.1"/>
    </source>
</evidence>
<evidence type="ECO:0000313" key="7">
    <source>
        <dbReference type="Proteomes" id="UP000199400"/>
    </source>
</evidence>
<evidence type="ECO:0000256" key="1">
    <source>
        <dbReference type="ARBA" id="ARBA00022729"/>
    </source>
</evidence>
<keyword evidence="3" id="KW-1015">Disulfide bond</keyword>
<reference evidence="7" key="1">
    <citation type="submission" date="2016-10" db="EMBL/GenBank/DDBJ databases">
        <authorList>
            <person name="Varghese N."/>
            <person name="Submissions S."/>
        </authorList>
    </citation>
    <scope>NUCLEOTIDE SEQUENCE [LARGE SCALE GENOMIC DNA]</scope>
    <source>
        <strain evidence="7">ATCC 25963</strain>
    </source>
</reference>
<dbReference type="InterPro" id="IPR016187">
    <property type="entry name" value="CTDL_fold"/>
</dbReference>
<proteinExistence type="predicted"/>
<dbReference type="NCBIfam" id="TIGR02232">
    <property type="entry name" value="myxo_disulf_rpt"/>
    <property type="match status" value="2"/>
</dbReference>
<gene>
    <name evidence="6" type="ORF">SAMN02745121_08959</name>
</gene>
<dbReference type="PROSITE" id="PS51257">
    <property type="entry name" value="PROKAR_LIPOPROTEIN"/>
    <property type="match status" value="1"/>
</dbReference>
<accession>A0A1I2IXP5</accession>
<dbReference type="InterPro" id="IPR016186">
    <property type="entry name" value="C-type_lectin-like/link_sf"/>
</dbReference>